<organism evidence="1 2">
    <name type="scientific">Trinickia fusca</name>
    <dbReference type="NCBI Taxonomy" id="2419777"/>
    <lineage>
        <taxon>Bacteria</taxon>
        <taxon>Pseudomonadati</taxon>
        <taxon>Pseudomonadota</taxon>
        <taxon>Betaproteobacteria</taxon>
        <taxon>Burkholderiales</taxon>
        <taxon>Burkholderiaceae</taxon>
        <taxon>Trinickia</taxon>
    </lineage>
</organism>
<proteinExistence type="predicted"/>
<protein>
    <submittedName>
        <fullName evidence="1">Uncharacterized protein</fullName>
    </submittedName>
</protein>
<keyword evidence="2" id="KW-1185">Reference proteome</keyword>
<evidence type="ECO:0000313" key="2">
    <source>
        <dbReference type="Proteomes" id="UP000280434"/>
    </source>
</evidence>
<accession>A0A494X6R9</accession>
<dbReference type="AlphaFoldDB" id="A0A494X6R9"/>
<comment type="caution">
    <text evidence="1">The sequence shown here is derived from an EMBL/GenBank/DDBJ whole genome shotgun (WGS) entry which is preliminary data.</text>
</comment>
<name>A0A494X6R9_9BURK</name>
<dbReference type="EMBL" id="RBZV01000020">
    <property type="protein sequence ID" value="RKP43453.1"/>
    <property type="molecule type" value="Genomic_DNA"/>
</dbReference>
<reference evidence="1 2" key="1">
    <citation type="submission" date="2018-10" db="EMBL/GenBank/DDBJ databases">
        <title>Paraburkholderia sp. 7MK8-2, isolated from soil.</title>
        <authorList>
            <person name="Gao Z.-H."/>
            <person name="Qiu L.-H."/>
        </authorList>
    </citation>
    <scope>NUCLEOTIDE SEQUENCE [LARGE SCALE GENOMIC DNA]</scope>
    <source>
        <strain evidence="1 2">7MK8-2</strain>
    </source>
</reference>
<evidence type="ECO:0000313" key="1">
    <source>
        <dbReference type="EMBL" id="RKP43453.1"/>
    </source>
</evidence>
<gene>
    <name evidence="1" type="ORF">D7S89_25860</name>
</gene>
<sequence>MMSQEEFGTYRALVESLFNPIWLRESTPHRLRAIWRRTDKLAKVEVASLGFFIKQLQAEHRKWLADTARDIRNQAQSPHGLIFEIVTLGSLAARGMNVRPMKQHHPGYDAEVSGQDGCTLRVSIKNHDISEQEKQFRFESARLANIVRRRVLASGGGWQAVIRSRTHLDTDAFEEIAATLRRSPIRPGEIAPHLFPRRGASIQMRRILDPKFLPGSYTCNVTCTQTEYERARFQKNINIAIKKLDEYSPRAPGCSNVIFMRVHGSADVEELTRYAREAIARPDCSVDAILLYQAVVGHKRTAQEIMYYACDVVSPRYRGPSLKFPLQFLSGVVVTKPVGRGLFIVSGEEQLPVDDIASEYSYQRGQLFYRLHGTGASFELPDSFPGIEQTLVSEQPGGKVHLSQPFAEDEDLFLL</sequence>
<dbReference type="Proteomes" id="UP000280434">
    <property type="component" value="Unassembled WGS sequence"/>
</dbReference>